<dbReference type="GeneID" id="34462915"/>
<keyword evidence="3" id="KW-1185">Reference proteome</keyword>
<name>A0A1L9VH71_ASPGL</name>
<keyword evidence="1" id="KW-0812">Transmembrane</keyword>
<reference evidence="3" key="1">
    <citation type="journal article" date="2017" name="Genome Biol.">
        <title>Comparative genomics reveals high biological diversity and specific adaptations in the industrially and medically important fungal genus Aspergillus.</title>
        <authorList>
            <person name="de Vries R.P."/>
            <person name="Riley R."/>
            <person name="Wiebenga A."/>
            <person name="Aguilar-Osorio G."/>
            <person name="Amillis S."/>
            <person name="Uchima C.A."/>
            <person name="Anderluh G."/>
            <person name="Asadollahi M."/>
            <person name="Askin M."/>
            <person name="Barry K."/>
            <person name="Battaglia E."/>
            <person name="Bayram O."/>
            <person name="Benocci T."/>
            <person name="Braus-Stromeyer S.A."/>
            <person name="Caldana C."/>
            <person name="Canovas D."/>
            <person name="Cerqueira G.C."/>
            <person name="Chen F."/>
            <person name="Chen W."/>
            <person name="Choi C."/>
            <person name="Clum A."/>
            <person name="Dos Santos R.A."/>
            <person name="Damasio A.R."/>
            <person name="Diallinas G."/>
            <person name="Emri T."/>
            <person name="Fekete E."/>
            <person name="Flipphi M."/>
            <person name="Freyberg S."/>
            <person name="Gallo A."/>
            <person name="Gournas C."/>
            <person name="Habgood R."/>
            <person name="Hainaut M."/>
            <person name="Harispe M.L."/>
            <person name="Henrissat B."/>
            <person name="Hilden K.S."/>
            <person name="Hope R."/>
            <person name="Hossain A."/>
            <person name="Karabika E."/>
            <person name="Karaffa L."/>
            <person name="Karanyi Z."/>
            <person name="Krasevec N."/>
            <person name="Kuo A."/>
            <person name="Kusch H."/>
            <person name="LaButti K."/>
            <person name="Lagendijk E.L."/>
            <person name="Lapidus A."/>
            <person name="Levasseur A."/>
            <person name="Lindquist E."/>
            <person name="Lipzen A."/>
            <person name="Logrieco A.F."/>
            <person name="MacCabe A."/>
            <person name="Maekelae M.R."/>
            <person name="Malavazi I."/>
            <person name="Melin P."/>
            <person name="Meyer V."/>
            <person name="Mielnichuk N."/>
            <person name="Miskei M."/>
            <person name="Molnar A.P."/>
            <person name="Mule G."/>
            <person name="Ngan C.Y."/>
            <person name="Orejas M."/>
            <person name="Orosz E."/>
            <person name="Ouedraogo J.P."/>
            <person name="Overkamp K.M."/>
            <person name="Park H.-S."/>
            <person name="Perrone G."/>
            <person name="Piumi F."/>
            <person name="Punt P.J."/>
            <person name="Ram A.F."/>
            <person name="Ramon A."/>
            <person name="Rauscher S."/>
            <person name="Record E."/>
            <person name="Riano-Pachon D.M."/>
            <person name="Robert V."/>
            <person name="Roehrig J."/>
            <person name="Ruller R."/>
            <person name="Salamov A."/>
            <person name="Salih N.S."/>
            <person name="Samson R.A."/>
            <person name="Sandor E."/>
            <person name="Sanguinetti M."/>
            <person name="Schuetze T."/>
            <person name="Sepcic K."/>
            <person name="Shelest E."/>
            <person name="Sherlock G."/>
            <person name="Sophianopoulou V."/>
            <person name="Squina F.M."/>
            <person name="Sun H."/>
            <person name="Susca A."/>
            <person name="Todd R.B."/>
            <person name="Tsang A."/>
            <person name="Unkles S.E."/>
            <person name="van de Wiele N."/>
            <person name="van Rossen-Uffink D."/>
            <person name="Oliveira J.V."/>
            <person name="Vesth T.C."/>
            <person name="Visser J."/>
            <person name="Yu J.-H."/>
            <person name="Zhou M."/>
            <person name="Andersen M.R."/>
            <person name="Archer D.B."/>
            <person name="Baker S.E."/>
            <person name="Benoit I."/>
            <person name="Brakhage A.A."/>
            <person name="Braus G.H."/>
            <person name="Fischer R."/>
            <person name="Frisvad J.C."/>
            <person name="Goldman G.H."/>
            <person name="Houbraken J."/>
            <person name="Oakley B."/>
            <person name="Pocsi I."/>
            <person name="Scazzocchio C."/>
            <person name="Seiboth B."/>
            <person name="vanKuyk P.A."/>
            <person name="Wortman J."/>
            <person name="Dyer P.S."/>
            <person name="Grigoriev I.V."/>
        </authorList>
    </citation>
    <scope>NUCLEOTIDE SEQUENCE [LARGE SCALE GENOMIC DNA]</scope>
    <source>
        <strain evidence="3">CBS 516.65</strain>
    </source>
</reference>
<gene>
    <name evidence="2" type="ORF">ASPGLDRAFT_473421</name>
</gene>
<keyword evidence="1" id="KW-1133">Transmembrane helix</keyword>
<proteinExistence type="predicted"/>
<dbReference type="VEuPathDB" id="FungiDB:ASPGLDRAFT_473421"/>
<dbReference type="RefSeq" id="XP_022399938.1">
    <property type="nucleotide sequence ID" value="XM_022546654.1"/>
</dbReference>
<evidence type="ECO:0000313" key="2">
    <source>
        <dbReference type="EMBL" id="OJJ83240.1"/>
    </source>
</evidence>
<dbReference type="AlphaFoldDB" id="A0A1L9VH71"/>
<sequence>MLDWVFWLDVVCPSVLRIALGWHSDVTDQKMMICRAYSRSSNVGQRSSGGHTFPVFSLFFFFFFFFSTLISRSPYFSSSARDVPGSDRLNIYRSVLLPENTRVKKRKCRTGQFVRPLRLISRV</sequence>
<evidence type="ECO:0000256" key="1">
    <source>
        <dbReference type="SAM" id="Phobius"/>
    </source>
</evidence>
<feature type="transmembrane region" description="Helical" evidence="1">
    <location>
        <begin position="53"/>
        <end position="71"/>
    </location>
</feature>
<dbReference type="EMBL" id="KV878900">
    <property type="protein sequence ID" value="OJJ83240.1"/>
    <property type="molecule type" value="Genomic_DNA"/>
</dbReference>
<protein>
    <submittedName>
        <fullName evidence="2">Uncharacterized protein</fullName>
    </submittedName>
</protein>
<dbReference type="Proteomes" id="UP000184300">
    <property type="component" value="Unassembled WGS sequence"/>
</dbReference>
<keyword evidence="1" id="KW-0472">Membrane</keyword>
<evidence type="ECO:0000313" key="3">
    <source>
        <dbReference type="Proteomes" id="UP000184300"/>
    </source>
</evidence>
<accession>A0A1L9VH71</accession>
<organism evidence="2 3">
    <name type="scientific">Aspergillus glaucus CBS 516.65</name>
    <dbReference type="NCBI Taxonomy" id="1160497"/>
    <lineage>
        <taxon>Eukaryota</taxon>
        <taxon>Fungi</taxon>
        <taxon>Dikarya</taxon>
        <taxon>Ascomycota</taxon>
        <taxon>Pezizomycotina</taxon>
        <taxon>Eurotiomycetes</taxon>
        <taxon>Eurotiomycetidae</taxon>
        <taxon>Eurotiales</taxon>
        <taxon>Aspergillaceae</taxon>
        <taxon>Aspergillus</taxon>
        <taxon>Aspergillus subgen. Aspergillus</taxon>
    </lineage>
</organism>